<accession>A0ABU0TA45</accession>
<gene>
    <name evidence="1" type="ORF">QF035_010222</name>
</gene>
<dbReference type="RefSeq" id="WP_307529548.1">
    <property type="nucleotide sequence ID" value="NZ_JAUSZI010000002.1"/>
</dbReference>
<comment type="caution">
    <text evidence="1">The sequence shown here is derived from an EMBL/GenBank/DDBJ whole genome shotgun (WGS) entry which is preliminary data.</text>
</comment>
<dbReference type="Proteomes" id="UP001230328">
    <property type="component" value="Unassembled WGS sequence"/>
</dbReference>
<proteinExistence type="predicted"/>
<protein>
    <submittedName>
        <fullName evidence="1">Uncharacterized protein</fullName>
    </submittedName>
</protein>
<dbReference type="EMBL" id="JAUSZI010000002">
    <property type="protein sequence ID" value="MDQ1032640.1"/>
    <property type="molecule type" value="Genomic_DNA"/>
</dbReference>
<reference evidence="1 2" key="1">
    <citation type="submission" date="2023-07" db="EMBL/GenBank/DDBJ databases">
        <title>Comparative genomics of wheat-associated soil bacteria to identify genetic determinants of phenazine resistance.</title>
        <authorList>
            <person name="Mouncey N."/>
        </authorList>
    </citation>
    <scope>NUCLEOTIDE SEQUENCE [LARGE SCALE GENOMIC DNA]</scope>
    <source>
        <strain evidence="1 2">V2I4</strain>
    </source>
</reference>
<name>A0ABU0TA45_9ACTN</name>
<evidence type="ECO:0000313" key="1">
    <source>
        <dbReference type="EMBL" id="MDQ1032640.1"/>
    </source>
</evidence>
<evidence type="ECO:0000313" key="2">
    <source>
        <dbReference type="Proteomes" id="UP001230328"/>
    </source>
</evidence>
<organism evidence="1 2">
    <name type="scientific">Streptomyces umbrinus</name>
    <dbReference type="NCBI Taxonomy" id="67370"/>
    <lineage>
        <taxon>Bacteria</taxon>
        <taxon>Bacillati</taxon>
        <taxon>Actinomycetota</taxon>
        <taxon>Actinomycetes</taxon>
        <taxon>Kitasatosporales</taxon>
        <taxon>Streptomycetaceae</taxon>
        <taxon>Streptomyces</taxon>
        <taxon>Streptomyces phaeochromogenes group</taxon>
    </lineage>
</organism>
<sequence>MTARTAPQKVLKVARTGWSKARHRRGTGVRTCVRAVDSSGPPATALAGAGAGAEWNVVRGED</sequence>
<keyword evidence="2" id="KW-1185">Reference proteome</keyword>